<dbReference type="Proteomes" id="UP001164746">
    <property type="component" value="Chromosome 17"/>
</dbReference>
<evidence type="ECO:0000313" key="13">
    <source>
        <dbReference type="EMBL" id="WAR31402.1"/>
    </source>
</evidence>
<dbReference type="PROSITE" id="PS50283">
    <property type="entry name" value="NA_SOLUT_SYMP_3"/>
    <property type="match status" value="1"/>
</dbReference>
<organism evidence="13 14">
    <name type="scientific">Mya arenaria</name>
    <name type="common">Soft-shell clam</name>
    <dbReference type="NCBI Taxonomy" id="6604"/>
    <lineage>
        <taxon>Eukaryota</taxon>
        <taxon>Metazoa</taxon>
        <taxon>Spiralia</taxon>
        <taxon>Lophotrochozoa</taxon>
        <taxon>Mollusca</taxon>
        <taxon>Bivalvia</taxon>
        <taxon>Autobranchia</taxon>
        <taxon>Heteroconchia</taxon>
        <taxon>Euheterodonta</taxon>
        <taxon>Imparidentia</taxon>
        <taxon>Neoheterodontei</taxon>
        <taxon>Myida</taxon>
        <taxon>Myoidea</taxon>
        <taxon>Myidae</taxon>
        <taxon>Mya</taxon>
    </lineage>
</organism>
<feature type="transmembrane region" description="Helical" evidence="12">
    <location>
        <begin position="134"/>
        <end position="154"/>
    </location>
</feature>
<keyword evidence="10" id="KW-0739">Sodium transport</keyword>
<evidence type="ECO:0000256" key="10">
    <source>
        <dbReference type="ARBA" id="ARBA00023201"/>
    </source>
</evidence>
<evidence type="ECO:0000256" key="3">
    <source>
        <dbReference type="ARBA" id="ARBA00022448"/>
    </source>
</evidence>
<sequence>MDCRPSNYSWIEIDAIQLRGYPPDCGPFTLGKQFELAATDVSLPPEVTPLSHVTTGSQMVCGAECLKLPGCGSFLLLPDSSQCSLYSGNHLSALVGGSIAACSLFTAVNHLLIRETLGKTEATTGEYLMGGRKLGLLPVSISILVSFFSAIVILGNPAEMYTTGTMMFMLTIGMLLSIFLAATIFVPLLYPLQLTSSFEYLELRFNSKVAKLTGTFIMIVQQGGMKAVIWTDVFQCVVIVAGLLTICIQGAIKVGGMDRVWEVNEEWKRIYFWDADPDPRTRHSIWTLVVGGGVLWLSAFGMSQPSVQRYCAVSTLNKSRGAVLTNMVGVVIIMSLSCLSGVVVFAYYVQQGCDPLSDKQVSNPNQLLPLFVMEVLGYPGLPGLFMSTLFSGALSSMSSSLNALAAVVWEDILKPCVGHRVSETARTWITKVIVLIFGGAGVGFAFVAMSLGGSVVQASFSFTGAASGPLLGIFLLGGLFPWANWLGCTIGGFVGLAIPIWISFGSYGLPKKPYALEFPTSNCTVLESLVTTTIPPTTTAYQISGVEHLYTLSYMWFASIGVAVSVIVGLIVSAITLPLLGRPEVDSKYLIPIFDRLFCYLPDKILAPLRCGRKYKHPQEILEETLKEKNMEQNGTLVKTTSSHRYTKTQDVNGSDGASVVYSNKVFTDDEMNQI</sequence>
<keyword evidence="7" id="KW-0915">Sodium</keyword>
<reference evidence="13" key="1">
    <citation type="submission" date="2022-11" db="EMBL/GenBank/DDBJ databases">
        <title>Centuries of genome instability and evolution in soft-shell clam transmissible cancer (bioRxiv).</title>
        <authorList>
            <person name="Hart S.F.M."/>
            <person name="Yonemitsu M.A."/>
            <person name="Giersch R.M."/>
            <person name="Beal B.F."/>
            <person name="Arriagada G."/>
            <person name="Davis B.W."/>
            <person name="Ostrander E.A."/>
            <person name="Goff S.P."/>
            <person name="Metzger M.J."/>
        </authorList>
    </citation>
    <scope>NUCLEOTIDE SEQUENCE</scope>
    <source>
        <strain evidence="13">MELC-2E11</strain>
        <tissue evidence="13">Siphon/mantle</tissue>
    </source>
</reference>
<evidence type="ECO:0000256" key="7">
    <source>
        <dbReference type="ARBA" id="ARBA00023053"/>
    </source>
</evidence>
<keyword evidence="8" id="KW-0406">Ion transport</keyword>
<keyword evidence="9 12" id="KW-0472">Membrane</keyword>
<keyword evidence="3" id="KW-0813">Transport</keyword>
<protein>
    <submittedName>
        <fullName evidence="13">SC5AC-like protein</fullName>
    </submittedName>
</protein>
<feature type="transmembrane region" description="Helical" evidence="12">
    <location>
        <begin position="323"/>
        <end position="348"/>
    </location>
</feature>
<feature type="transmembrane region" description="Helical" evidence="12">
    <location>
        <begin position="166"/>
        <end position="190"/>
    </location>
</feature>
<evidence type="ECO:0000256" key="5">
    <source>
        <dbReference type="ARBA" id="ARBA00022692"/>
    </source>
</evidence>
<feature type="transmembrane region" description="Helical" evidence="12">
    <location>
        <begin position="283"/>
        <end position="302"/>
    </location>
</feature>
<gene>
    <name evidence="13" type="ORF">MAR_033944</name>
</gene>
<evidence type="ECO:0000256" key="6">
    <source>
        <dbReference type="ARBA" id="ARBA00022989"/>
    </source>
</evidence>
<dbReference type="PANTHER" id="PTHR42985">
    <property type="entry name" value="SODIUM-COUPLED MONOCARBOXYLATE TRANSPORTER"/>
    <property type="match status" value="1"/>
</dbReference>
<keyword evidence="5 12" id="KW-0812">Transmembrane</keyword>
<dbReference type="InterPro" id="IPR051163">
    <property type="entry name" value="Sodium:Solute_Symporter_SSF"/>
</dbReference>
<evidence type="ECO:0000256" key="9">
    <source>
        <dbReference type="ARBA" id="ARBA00023136"/>
    </source>
</evidence>
<evidence type="ECO:0000256" key="4">
    <source>
        <dbReference type="ARBA" id="ARBA00022475"/>
    </source>
</evidence>
<dbReference type="InterPro" id="IPR001734">
    <property type="entry name" value="Na/solute_symporter"/>
</dbReference>
<comment type="subcellular location">
    <subcellularLocation>
        <location evidence="1">Cell membrane</location>
        <topology evidence="1">Multi-pass membrane protein</topology>
    </subcellularLocation>
</comment>
<comment type="similarity">
    <text evidence="2 11">Belongs to the sodium:solute symporter (SSF) (TC 2.A.21) family.</text>
</comment>
<accession>A0ABY7GAF3</accession>
<feature type="transmembrane region" description="Helical" evidence="12">
    <location>
        <begin position="455"/>
        <end position="476"/>
    </location>
</feature>
<keyword evidence="4" id="KW-1003">Cell membrane</keyword>
<dbReference type="Gene3D" id="1.20.1730.10">
    <property type="entry name" value="Sodium/glucose cotransporter"/>
    <property type="match status" value="1"/>
</dbReference>
<evidence type="ECO:0000256" key="1">
    <source>
        <dbReference type="ARBA" id="ARBA00004651"/>
    </source>
</evidence>
<evidence type="ECO:0000256" key="12">
    <source>
        <dbReference type="SAM" id="Phobius"/>
    </source>
</evidence>
<feature type="transmembrane region" description="Helical" evidence="12">
    <location>
        <begin position="368"/>
        <end position="390"/>
    </location>
</feature>
<feature type="transmembrane region" description="Helical" evidence="12">
    <location>
        <begin position="554"/>
        <end position="580"/>
    </location>
</feature>
<feature type="transmembrane region" description="Helical" evidence="12">
    <location>
        <begin position="483"/>
        <end position="504"/>
    </location>
</feature>
<evidence type="ECO:0000313" key="14">
    <source>
        <dbReference type="Proteomes" id="UP001164746"/>
    </source>
</evidence>
<dbReference type="EMBL" id="CP111028">
    <property type="protein sequence ID" value="WAR31402.1"/>
    <property type="molecule type" value="Genomic_DNA"/>
</dbReference>
<evidence type="ECO:0000256" key="11">
    <source>
        <dbReference type="RuleBase" id="RU362091"/>
    </source>
</evidence>
<keyword evidence="6 12" id="KW-1133">Transmembrane helix</keyword>
<name>A0ABY7GAF3_MYAAR</name>
<evidence type="ECO:0000256" key="2">
    <source>
        <dbReference type="ARBA" id="ARBA00006434"/>
    </source>
</evidence>
<keyword evidence="14" id="KW-1185">Reference proteome</keyword>
<feature type="transmembrane region" description="Helical" evidence="12">
    <location>
        <begin position="428"/>
        <end position="449"/>
    </location>
</feature>
<dbReference type="PANTHER" id="PTHR42985:SF40">
    <property type="entry name" value="LD47995P-RELATED"/>
    <property type="match status" value="1"/>
</dbReference>
<dbReference type="Pfam" id="PF00474">
    <property type="entry name" value="SSF"/>
    <property type="match status" value="2"/>
</dbReference>
<dbReference type="InterPro" id="IPR038377">
    <property type="entry name" value="Na/Glc_symporter_sf"/>
</dbReference>
<proteinExistence type="inferred from homology"/>
<evidence type="ECO:0000256" key="8">
    <source>
        <dbReference type="ARBA" id="ARBA00023065"/>
    </source>
</evidence>
<feature type="transmembrane region" description="Helical" evidence="12">
    <location>
        <begin position="227"/>
        <end position="252"/>
    </location>
</feature>
<feature type="transmembrane region" description="Helical" evidence="12">
    <location>
        <begin position="91"/>
        <end position="113"/>
    </location>
</feature>